<name>A0A1V4IQA5_9CLOT</name>
<accession>A0A1V4IQA5</accession>
<sequence length="35" mass="4267">MFLEKLYSVITLRGEKDESKTWLCSSFYEARKEDY</sequence>
<dbReference type="EMBL" id="MZGT01000025">
    <property type="protein sequence ID" value="OPJ62192.1"/>
    <property type="molecule type" value="Genomic_DNA"/>
</dbReference>
<proteinExistence type="predicted"/>
<evidence type="ECO:0000313" key="2">
    <source>
        <dbReference type="Proteomes" id="UP000191056"/>
    </source>
</evidence>
<evidence type="ECO:0000313" key="1">
    <source>
        <dbReference type="EMBL" id="OPJ62192.1"/>
    </source>
</evidence>
<dbReference type="Proteomes" id="UP000191056">
    <property type="component" value="Unassembled WGS sequence"/>
</dbReference>
<reference evidence="1 2" key="1">
    <citation type="submission" date="2017-03" db="EMBL/GenBank/DDBJ databases">
        <title>Genome sequence of Clostridium chromiireducens DSM 23318.</title>
        <authorList>
            <person name="Poehlein A."/>
            <person name="Daniel R."/>
        </authorList>
    </citation>
    <scope>NUCLEOTIDE SEQUENCE [LARGE SCALE GENOMIC DNA]</scope>
    <source>
        <strain evidence="1 2">DSM 23318</strain>
    </source>
</reference>
<organism evidence="1 2">
    <name type="scientific">Clostridium chromiireducens</name>
    <dbReference type="NCBI Taxonomy" id="225345"/>
    <lineage>
        <taxon>Bacteria</taxon>
        <taxon>Bacillati</taxon>
        <taxon>Bacillota</taxon>
        <taxon>Clostridia</taxon>
        <taxon>Eubacteriales</taxon>
        <taxon>Clostridiaceae</taxon>
        <taxon>Clostridium</taxon>
    </lineage>
</organism>
<gene>
    <name evidence="1" type="ORF">CLCHR_21350</name>
</gene>
<protein>
    <submittedName>
        <fullName evidence="1">Uncharacterized protein</fullName>
    </submittedName>
</protein>
<comment type="caution">
    <text evidence="1">The sequence shown here is derived from an EMBL/GenBank/DDBJ whole genome shotgun (WGS) entry which is preliminary data.</text>
</comment>
<keyword evidence="2" id="KW-1185">Reference proteome</keyword>
<dbReference type="STRING" id="225345.CLCHR_21350"/>
<dbReference type="AlphaFoldDB" id="A0A1V4IQA5"/>